<organism evidence="1">
    <name type="scientific">Anaerostipes caccae</name>
    <dbReference type="NCBI Taxonomy" id="105841"/>
    <lineage>
        <taxon>Bacteria</taxon>
        <taxon>Bacillati</taxon>
        <taxon>Bacillota</taxon>
        <taxon>Clostridia</taxon>
        <taxon>Lachnospirales</taxon>
        <taxon>Lachnospiraceae</taxon>
        <taxon>Anaerostipes</taxon>
    </lineage>
</organism>
<evidence type="ECO:0000313" key="1">
    <source>
        <dbReference type="EMBL" id="VYT35687.1"/>
    </source>
</evidence>
<dbReference type="EMBL" id="CACRSQ010000007">
    <property type="protein sequence ID" value="VYT35687.1"/>
    <property type="molecule type" value="Genomic_DNA"/>
</dbReference>
<dbReference type="GeneID" id="69470157"/>
<dbReference type="RefSeq" id="WP_006566422.1">
    <property type="nucleotide sequence ID" value="NZ_BAABRZ010000004.1"/>
</dbReference>
<name>A0A6N2W1E5_9FIRM</name>
<reference evidence="1" key="1">
    <citation type="submission" date="2019-11" db="EMBL/GenBank/DDBJ databases">
        <authorList>
            <person name="Feng L."/>
        </authorList>
    </citation>
    <scope>NUCLEOTIDE SEQUENCE</scope>
    <source>
        <strain evidence="1">AcaccaeLFYP115</strain>
    </source>
</reference>
<protein>
    <submittedName>
        <fullName evidence="1">Uncharacterized protein</fullName>
    </submittedName>
</protein>
<dbReference type="AlphaFoldDB" id="A0A6N2W1E5"/>
<sequence length="96" mass="11199">MPKDLFDKIEQTITTTGKAAAKKAREVADTAKIKNDIRVAKRELNDLYEQVGRQYFESHMDYPEAEYIDLFNLIEKIRGDIKVMEADLEMVREEES</sequence>
<accession>A0A6N2W1E5</accession>
<gene>
    <name evidence="1" type="ORF">ACLFYP115_02947</name>
</gene>
<proteinExistence type="predicted"/>